<dbReference type="OrthoDB" id="3237269at2759"/>
<dbReference type="STRING" id="280699.M1VDQ8"/>
<dbReference type="InterPro" id="IPR048395">
    <property type="entry name" value="Glyco_hydro_31_C"/>
</dbReference>
<evidence type="ECO:0000256" key="3">
    <source>
        <dbReference type="ARBA" id="ARBA00007806"/>
    </source>
</evidence>
<dbReference type="InterPro" id="IPR017853">
    <property type="entry name" value="GH"/>
</dbReference>
<feature type="transmembrane region" description="Helical" evidence="11">
    <location>
        <begin position="12"/>
        <end position="32"/>
    </location>
</feature>
<keyword evidence="6" id="KW-0256">Endoplasmic reticulum</keyword>
<accession>M1VDQ8</accession>
<comment type="similarity">
    <text evidence="3 10">Belongs to the glycosyl hydrolase 31 family.</text>
</comment>
<name>M1VDQ8_CYAM1</name>
<dbReference type="Gene3D" id="3.20.20.80">
    <property type="entry name" value="Glycosidases"/>
    <property type="match status" value="2"/>
</dbReference>
<dbReference type="CDD" id="cd14752">
    <property type="entry name" value="GH31_N"/>
    <property type="match status" value="1"/>
</dbReference>
<keyword evidence="4" id="KW-0732">Signal</keyword>
<evidence type="ECO:0000256" key="4">
    <source>
        <dbReference type="ARBA" id="ARBA00022729"/>
    </source>
</evidence>
<feature type="domain" description="Glycoside hydrolase family 31 N-terminal" evidence="13">
    <location>
        <begin position="202"/>
        <end position="358"/>
    </location>
</feature>
<organism evidence="15 16">
    <name type="scientific">Cyanidioschyzon merolae (strain NIES-3377 / 10D)</name>
    <name type="common">Unicellular red alga</name>
    <dbReference type="NCBI Taxonomy" id="280699"/>
    <lineage>
        <taxon>Eukaryota</taxon>
        <taxon>Rhodophyta</taxon>
        <taxon>Bangiophyceae</taxon>
        <taxon>Cyanidiales</taxon>
        <taxon>Cyanidiaceae</taxon>
        <taxon>Cyanidioschyzon</taxon>
    </lineage>
</organism>
<dbReference type="GeneID" id="16995095"/>
<comment type="pathway">
    <text evidence="2">Glycan metabolism; N-glycan metabolism.</text>
</comment>
<feature type="domain" description="Glycoside hydrolase family 31 TIM barrel" evidence="12">
    <location>
        <begin position="408"/>
        <end position="737"/>
    </location>
</feature>
<gene>
    <name evidence="15" type="ORF">CYME_CMM082C</name>
</gene>
<dbReference type="Proteomes" id="UP000007014">
    <property type="component" value="Chromosome 13"/>
</dbReference>
<evidence type="ECO:0000256" key="6">
    <source>
        <dbReference type="ARBA" id="ARBA00022824"/>
    </source>
</evidence>
<feature type="domain" description="Glycosyl hydrolase family 31 C-terminal" evidence="14">
    <location>
        <begin position="745"/>
        <end position="843"/>
    </location>
</feature>
<dbReference type="Pfam" id="PF01055">
    <property type="entry name" value="Glyco_hydro_31_2nd"/>
    <property type="match status" value="1"/>
</dbReference>
<evidence type="ECO:0000259" key="13">
    <source>
        <dbReference type="Pfam" id="PF13802"/>
    </source>
</evidence>
<dbReference type="GO" id="GO:0005975">
    <property type="term" value="P:carbohydrate metabolic process"/>
    <property type="evidence" value="ECO:0007669"/>
    <property type="project" value="InterPro"/>
</dbReference>
<keyword evidence="5 10" id="KW-0378">Hydrolase</keyword>
<dbReference type="Pfam" id="PF21365">
    <property type="entry name" value="Glyco_hydro_31_3rd"/>
    <property type="match status" value="1"/>
</dbReference>
<dbReference type="EMBL" id="AP006495">
    <property type="protein sequence ID" value="BAM80962.1"/>
    <property type="molecule type" value="Genomic_DNA"/>
</dbReference>
<dbReference type="SUPFAM" id="SSF51445">
    <property type="entry name" value="(Trans)glycosidases"/>
    <property type="match status" value="1"/>
</dbReference>
<dbReference type="GO" id="GO:0090599">
    <property type="term" value="F:alpha-glucosidase activity"/>
    <property type="evidence" value="ECO:0007669"/>
    <property type="project" value="TreeGrafter"/>
</dbReference>
<dbReference type="SUPFAM" id="SSF74650">
    <property type="entry name" value="Galactose mutarotase-like"/>
    <property type="match status" value="1"/>
</dbReference>
<dbReference type="GO" id="GO:0005783">
    <property type="term" value="C:endoplasmic reticulum"/>
    <property type="evidence" value="ECO:0007669"/>
    <property type="project" value="UniProtKB-SubCell"/>
</dbReference>
<dbReference type="CDD" id="cd06603">
    <property type="entry name" value="GH31_GANC_GANAB_alpha"/>
    <property type="match status" value="1"/>
</dbReference>
<dbReference type="InterPro" id="IPR013780">
    <property type="entry name" value="Glyco_hydro_b"/>
</dbReference>
<keyword evidence="11" id="KW-1133">Transmembrane helix</keyword>
<dbReference type="KEGG" id="cme:CYME_CMM082C"/>
<evidence type="ECO:0000256" key="10">
    <source>
        <dbReference type="RuleBase" id="RU361185"/>
    </source>
</evidence>
<dbReference type="InterPro" id="IPR025887">
    <property type="entry name" value="Glyco_hydro_31_N_dom"/>
</dbReference>
<dbReference type="HOGENOM" id="CLU_000631_7_0_1"/>
<evidence type="ECO:0000256" key="11">
    <source>
        <dbReference type="SAM" id="Phobius"/>
    </source>
</evidence>
<evidence type="ECO:0000313" key="15">
    <source>
        <dbReference type="EMBL" id="BAM80962.1"/>
    </source>
</evidence>
<keyword evidence="8 10" id="KW-0326">Glycosidase</keyword>
<keyword evidence="11" id="KW-0472">Membrane</keyword>
<evidence type="ECO:0000256" key="8">
    <source>
        <dbReference type="ARBA" id="ARBA00023295"/>
    </source>
</evidence>
<evidence type="ECO:0000259" key="14">
    <source>
        <dbReference type="Pfam" id="PF21365"/>
    </source>
</evidence>
<dbReference type="Gramene" id="CMM082CT">
    <property type="protein sequence ID" value="CMM082CT"/>
    <property type="gene ID" value="CMM082C"/>
</dbReference>
<dbReference type="Pfam" id="PF13802">
    <property type="entry name" value="Gal_mutarotas_2"/>
    <property type="match status" value="1"/>
</dbReference>
<evidence type="ECO:0000259" key="12">
    <source>
        <dbReference type="Pfam" id="PF01055"/>
    </source>
</evidence>
<dbReference type="GO" id="GO:0030246">
    <property type="term" value="F:carbohydrate binding"/>
    <property type="evidence" value="ECO:0007669"/>
    <property type="project" value="InterPro"/>
</dbReference>
<dbReference type="Gene3D" id="2.60.40.1180">
    <property type="entry name" value="Golgi alpha-mannosidase II"/>
    <property type="match status" value="2"/>
</dbReference>
<evidence type="ECO:0000313" key="16">
    <source>
        <dbReference type="Proteomes" id="UP000007014"/>
    </source>
</evidence>
<reference evidence="15 16" key="1">
    <citation type="journal article" date="2004" name="Nature">
        <title>Genome sequence of the ultrasmall unicellular red alga Cyanidioschyzon merolae 10D.</title>
        <authorList>
            <person name="Matsuzaki M."/>
            <person name="Misumi O."/>
            <person name="Shin-i T."/>
            <person name="Maruyama S."/>
            <person name="Takahara M."/>
            <person name="Miyagishima S."/>
            <person name="Mori T."/>
            <person name="Nishida K."/>
            <person name="Yagisawa F."/>
            <person name="Nishida K."/>
            <person name="Yoshida Y."/>
            <person name="Nishimura Y."/>
            <person name="Nakao S."/>
            <person name="Kobayashi T."/>
            <person name="Momoyama Y."/>
            <person name="Higashiyama T."/>
            <person name="Minoda A."/>
            <person name="Sano M."/>
            <person name="Nomoto H."/>
            <person name="Oishi K."/>
            <person name="Hayashi H."/>
            <person name="Ohta F."/>
            <person name="Nishizaka S."/>
            <person name="Haga S."/>
            <person name="Miura S."/>
            <person name="Morishita T."/>
            <person name="Kabeya Y."/>
            <person name="Terasawa K."/>
            <person name="Suzuki Y."/>
            <person name="Ishii Y."/>
            <person name="Asakawa S."/>
            <person name="Takano H."/>
            <person name="Ohta N."/>
            <person name="Kuroiwa H."/>
            <person name="Tanaka K."/>
            <person name="Shimizu N."/>
            <person name="Sugano S."/>
            <person name="Sato N."/>
            <person name="Nozaki H."/>
            <person name="Ogasawara N."/>
            <person name="Kohara Y."/>
            <person name="Kuroiwa T."/>
        </authorList>
    </citation>
    <scope>NUCLEOTIDE SEQUENCE [LARGE SCALE GENOMIC DNA]</scope>
    <source>
        <strain evidence="15 16">10D</strain>
    </source>
</reference>
<dbReference type="OMA" id="HWALGYH"/>
<keyword evidence="7" id="KW-0325">Glycoprotein</keyword>
<dbReference type="PANTHER" id="PTHR22762:SF54">
    <property type="entry name" value="BCDNA.GH04962"/>
    <property type="match status" value="1"/>
</dbReference>
<sequence length="970" mass="109184">MQRARFRAGSQYPLWSTVGFIFVLCFLIWELAGVQAAERGKYARCSTQSFCAYHRQRREQQTSQQELAANATAPGTRCRLREPEPFRLQKTSSSVLIFELLQREANDSGTLSQLQLEVGAVTHSIFSIRVREPPPSDTIQLGLLRRRKQHASVSKYERYSPVEDVMMYREPWLQLERLAASTATSCPYVSSAAWLSSDTETVIVTASTSHASTEPVYNVLRVQHEPCRIALFNNVADWCALLQNSTATTTRPSLVWNAAELLAWIPLDANTTAAGSVAADVAFPRAIGLYGLPEHALDLRLPTTCTREPLRLYNLDVFEYELNSELGLYGSIPFILALNGSAHTVGALWMPASETYVDLCPLLDQERGTAMPHAHFISERGIPEMFVFAGPSPVEVSQQLALLTGHAPLPPVFALGYHQSRWNYRDEADALHVDGQFDANDIPYDVLWLDIEHTDNKKYFTWDGAKFPDPARLQQTLFEKAKRKLVTIVDPHIKAEPNYSLHERALKEDWYVRSGDGVSIYEGWCWPGKSHYPDFMDPRVQTGWSSCFVPSFYHGMTEHLHIWVDMNEPSVFNGPEGTFPKNVRHRLGALEHSDIHNIYGHMVHRATFEGLYRGRQGNLRPFVLSRSFFTGSQRFGAVWTGDNAAQWSHLAASVPMLLSISVAGIAFVGADVGGFFGNPQADLLTRWYQAAAYQPFFRGHAHLDTKRREPWLFGEPYTSLIREAIQERYALLPYWYVLFAAERTLPVIRPLFYVFPDESSLAGVQSSWLLGDALLVAPVLEAAPSTHRITLPGPASLCWYPVLPRTRRLFSGEHLVHRGQDTLVYPKPALSSMYVFQRGGSIIPRWERQRRSSSLMLGDPLTLHVALDAGFQARGMLYLDDGLSYGYQRGDYCFWRIAAMGQRLANGSTSLQLRLTLQALDALPPPSNLSRCAHVPLERFVFYLHAGERVVVRKPTLSVSGDVTTWQGVC</sequence>
<dbReference type="Gene3D" id="2.60.40.1760">
    <property type="entry name" value="glycosyl hydrolase (family 31)"/>
    <property type="match status" value="1"/>
</dbReference>
<proteinExistence type="inferred from homology"/>
<keyword evidence="11" id="KW-0812">Transmembrane</keyword>
<dbReference type="AlphaFoldDB" id="M1VDQ8"/>
<dbReference type="InterPro" id="IPR000322">
    <property type="entry name" value="Glyco_hydro_31_TIM"/>
</dbReference>
<dbReference type="PANTHER" id="PTHR22762">
    <property type="entry name" value="ALPHA-GLUCOSIDASE"/>
    <property type="match status" value="1"/>
</dbReference>
<evidence type="ECO:0000256" key="9">
    <source>
        <dbReference type="ARBA" id="ARBA00042895"/>
    </source>
</evidence>
<dbReference type="eggNOG" id="KOG1066">
    <property type="taxonomic scope" value="Eukaryota"/>
</dbReference>
<reference evidence="15 16" key="2">
    <citation type="journal article" date="2007" name="BMC Biol.">
        <title>A 100%-complete sequence reveals unusually simple genomic features in the hot-spring red alga Cyanidioschyzon merolae.</title>
        <authorList>
            <person name="Nozaki H."/>
            <person name="Takano H."/>
            <person name="Misumi O."/>
            <person name="Terasawa K."/>
            <person name="Matsuzaki M."/>
            <person name="Maruyama S."/>
            <person name="Nishida K."/>
            <person name="Yagisawa F."/>
            <person name="Yoshida Y."/>
            <person name="Fujiwara T."/>
            <person name="Takio S."/>
            <person name="Tamura K."/>
            <person name="Chung S.J."/>
            <person name="Nakamura S."/>
            <person name="Kuroiwa H."/>
            <person name="Tanaka K."/>
            <person name="Sato N."/>
            <person name="Kuroiwa T."/>
        </authorList>
    </citation>
    <scope>NUCLEOTIDE SEQUENCE [LARGE SCALE GENOMIC DNA]</scope>
    <source>
        <strain evidence="15 16">10D</strain>
    </source>
</reference>
<evidence type="ECO:0000256" key="2">
    <source>
        <dbReference type="ARBA" id="ARBA00004833"/>
    </source>
</evidence>
<comment type="subcellular location">
    <subcellularLocation>
        <location evidence="1">Endoplasmic reticulum</location>
    </subcellularLocation>
</comment>
<dbReference type="InterPro" id="IPR011013">
    <property type="entry name" value="Gal_mutarotase_sf_dom"/>
</dbReference>
<dbReference type="RefSeq" id="XP_005536998.1">
    <property type="nucleotide sequence ID" value="XM_005536941.1"/>
</dbReference>
<dbReference type="GO" id="GO:0006491">
    <property type="term" value="P:N-glycan processing"/>
    <property type="evidence" value="ECO:0007669"/>
    <property type="project" value="TreeGrafter"/>
</dbReference>
<evidence type="ECO:0000256" key="1">
    <source>
        <dbReference type="ARBA" id="ARBA00004240"/>
    </source>
</evidence>
<evidence type="ECO:0000256" key="5">
    <source>
        <dbReference type="ARBA" id="ARBA00022801"/>
    </source>
</evidence>
<keyword evidence="16" id="KW-1185">Reference proteome</keyword>
<dbReference type="SUPFAM" id="SSF51011">
    <property type="entry name" value="Glycosyl hydrolase domain"/>
    <property type="match status" value="1"/>
</dbReference>
<evidence type="ECO:0000256" key="7">
    <source>
        <dbReference type="ARBA" id="ARBA00023180"/>
    </source>
</evidence>
<protein>
    <recommendedName>
        <fullName evidence="9">Glucosidase II subunit alpha</fullName>
    </recommendedName>
</protein>